<dbReference type="Proteomes" id="UP000886851">
    <property type="component" value="Unassembled WGS sequence"/>
</dbReference>
<feature type="signal peptide" evidence="1">
    <location>
        <begin position="1"/>
        <end position="21"/>
    </location>
</feature>
<organism evidence="2 3">
    <name type="scientific">Candidatus Bacteroides pullicola</name>
    <dbReference type="NCBI Taxonomy" id="2838475"/>
    <lineage>
        <taxon>Bacteria</taxon>
        <taxon>Pseudomonadati</taxon>
        <taxon>Bacteroidota</taxon>
        <taxon>Bacteroidia</taxon>
        <taxon>Bacteroidales</taxon>
        <taxon>Bacteroidaceae</taxon>
        <taxon>Bacteroides</taxon>
    </lineage>
</organism>
<keyword evidence="1" id="KW-0732">Signal</keyword>
<comment type="caution">
    <text evidence="2">The sequence shown here is derived from an EMBL/GenBank/DDBJ whole genome shotgun (WGS) entry which is preliminary data.</text>
</comment>
<name>A0A9D2CJT1_9BACE</name>
<gene>
    <name evidence="2" type="ORF">H9824_00980</name>
</gene>
<evidence type="ECO:0000313" key="2">
    <source>
        <dbReference type="EMBL" id="HIY87263.1"/>
    </source>
</evidence>
<evidence type="ECO:0000256" key="1">
    <source>
        <dbReference type="SAM" id="SignalP"/>
    </source>
</evidence>
<accession>A0A9D2CJT1</accession>
<reference evidence="2" key="1">
    <citation type="journal article" date="2021" name="PeerJ">
        <title>Extensive microbial diversity within the chicken gut microbiome revealed by metagenomics and culture.</title>
        <authorList>
            <person name="Gilroy R."/>
            <person name="Ravi A."/>
            <person name="Getino M."/>
            <person name="Pursley I."/>
            <person name="Horton D.L."/>
            <person name="Alikhan N.F."/>
            <person name="Baker D."/>
            <person name="Gharbi K."/>
            <person name="Hall N."/>
            <person name="Watson M."/>
            <person name="Adriaenssens E.M."/>
            <person name="Foster-Nyarko E."/>
            <person name="Jarju S."/>
            <person name="Secka A."/>
            <person name="Antonio M."/>
            <person name="Oren A."/>
            <person name="Chaudhuri R.R."/>
            <person name="La Ragione R."/>
            <person name="Hildebrand F."/>
            <person name="Pallen M.J."/>
        </authorList>
    </citation>
    <scope>NUCLEOTIDE SEQUENCE</scope>
    <source>
        <strain evidence="2">Gambia2-208</strain>
    </source>
</reference>
<dbReference type="AlphaFoldDB" id="A0A9D2CJT1"/>
<proteinExistence type="predicted"/>
<sequence length="228" mass="25601">MNRRILMMFVLACLSLSAVWAGDVDDVKKQINKIKKSSQYIYAESTAPTEADARAYAEERLYDEVNKWVATQKKMKGSANLVVNNRKELWTQLSMPRGSNMFRYFVYVKKSDILPTENAVVIANENLPAVEEKLQPALPEAIRVVAGFTDYFKMAEMVKQLKAEGKIADYARYASLDNPDACYLVIYNKDAQVVAVLTPGPERLNVKTNKPDGIANYRGCGAIGIQME</sequence>
<protein>
    <submittedName>
        <fullName evidence="2">Uncharacterized protein</fullName>
    </submittedName>
</protein>
<reference evidence="2" key="2">
    <citation type="submission" date="2021-04" db="EMBL/GenBank/DDBJ databases">
        <authorList>
            <person name="Gilroy R."/>
        </authorList>
    </citation>
    <scope>NUCLEOTIDE SEQUENCE</scope>
    <source>
        <strain evidence="2">Gambia2-208</strain>
    </source>
</reference>
<feature type="chain" id="PRO_5038505920" evidence="1">
    <location>
        <begin position="22"/>
        <end position="228"/>
    </location>
</feature>
<dbReference type="EMBL" id="DXCV01000011">
    <property type="protein sequence ID" value="HIY87263.1"/>
    <property type="molecule type" value="Genomic_DNA"/>
</dbReference>
<evidence type="ECO:0000313" key="3">
    <source>
        <dbReference type="Proteomes" id="UP000886851"/>
    </source>
</evidence>